<dbReference type="AlphaFoldDB" id="A0AA48GHD8"/>
<evidence type="ECO:0000313" key="2">
    <source>
        <dbReference type="EMBL" id="BDU71262.1"/>
    </source>
</evidence>
<keyword evidence="3" id="KW-1185">Reference proteome</keyword>
<reference evidence="3" key="1">
    <citation type="journal article" date="2023" name="Int. J. Syst. Evol. Microbiol.">
        <title>Mesoterricola silvestris gen. nov., sp. nov., Mesoterricola sediminis sp. nov., Geothrix oryzae sp. nov., Geothrix edaphica sp. nov., Geothrix rubra sp. nov., and Geothrix limicola sp. nov., six novel members of Acidobacteriota isolated from soils.</title>
        <authorList>
            <person name="Itoh H."/>
            <person name="Sugisawa Y."/>
            <person name="Mise K."/>
            <person name="Xu Z."/>
            <person name="Kuniyasu M."/>
            <person name="Ushijima N."/>
            <person name="Kawano K."/>
            <person name="Kobayashi E."/>
            <person name="Shiratori Y."/>
            <person name="Masuda Y."/>
            <person name="Senoo K."/>
        </authorList>
    </citation>
    <scope>NUCLEOTIDE SEQUENCE [LARGE SCALE GENOMIC DNA]</scope>
    <source>
        <strain evidence="3">W79</strain>
    </source>
</reference>
<dbReference type="KEGG" id="msil:METEAL_04360"/>
<feature type="transmembrane region" description="Helical" evidence="1">
    <location>
        <begin position="26"/>
        <end position="45"/>
    </location>
</feature>
<dbReference type="EMBL" id="AP027080">
    <property type="protein sequence ID" value="BDU71262.1"/>
    <property type="molecule type" value="Genomic_DNA"/>
</dbReference>
<evidence type="ECO:0000313" key="3">
    <source>
        <dbReference type="Proteomes" id="UP001238179"/>
    </source>
</evidence>
<name>A0AA48GHD8_9BACT</name>
<dbReference type="Proteomes" id="UP001238179">
    <property type="component" value="Chromosome"/>
</dbReference>
<keyword evidence="1" id="KW-0812">Transmembrane</keyword>
<proteinExistence type="predicted"/>
<organism evidence="2 3">
    <name type="scientific">Mesoterricola silvestris</name>
    <dbReference type="NCBI Taxonomy" id="2927979"/>
    <lineage>
        <taxon>Bacteria</taxon>
        <taxon>Pseudomonadati</taxon>
        <taxon>Acidobacteriota</taxon>
        <taxon>Holophagae</taxon>
        <taxon>Holophagales</taxon>
        <taxon>Holophagaceae</taxon>
        <taxon>Mesoterricola</taxon>
    </lineage>
</organism>
<protein>
    <submittedName>
        <fullName evidence="2">Uncharacterized protein</fullName>
    </submittedName>
</protein>
<evidence type="ECO:0000256" key="1">
    <source>
        <dbReference type="SAM" id="Phobius"/>
    </source>
</evidence>
<dbReference type="RefSeq" id="WP_316414149.1">
    <property type="nucleotide sequence ID" value="NZ_AP027080.1"/>
</dbReference>
<feature type="transmembrane region" description="Helical" evidence="1">
    <location>
        <begin position="72"/>
        <end position="93"/>
    </location>
</feature>
<keyword evidence="1" id="KW-0472">Membrane</keyword>
<gene>
    <name evidence="2" type="ORF">METEAL_04360</name>
</gene>
<accession>A0AA48GHD8</accession>
<sequence>MSEQKEELKDYAGGWIMEKKGTDFPFFLKVAFPIIGLGCTAYIVMQMMGDVNHATRGAFVQQFNKVTQTSPALQYAVAALALIYVVIMAVFTFRSIKEH</sequence>
<keyword evidence="1" id="KW-1133">Transmembrane helix</keyword>